<dbReference type="STRING" id="521011.Mpal_0947"/>
<feature type="transmembrane region" description="Helical" evidence="1">
    <location>
        <begin position="181"/>
        <end position="201"/>
    </location>
</feature>
<name>B8GGP4_METPE</name>
<keyword evidence="3" id="KW-1185">Reference proteome</keyword>
<feature type="transmembrane region" description="Helical" evidence="1">
    <location>
        <begin position="21"/>
        <end position="42"/>
    </location>
</feature>
<dbReference type="InterPro" id="IPR002749">
    <property type="entry name" value="DUF63"/>
</dbReference>
<organism evidence="2 3">
    <name type="scientific">Methanosphaerula palustris (strain ATCC BAA-1556 / DSM 19958 / E1-9c)</name>
    <dbReference type="NCBI Taxonomy" id="521011"/>
    <lineage>
        <taxon>Archaea</taxon>
        <taxon>Methanobacteriati</taxon>
        <taxon>Methanobacteriota</taxon>
        <taxon>Stenosarchaea group</taxon>
        <taxon>Methanomicrobia</taxon>
        <taxon>Methanomicrobiales</taxon>
        <taxon>Methanoregulaceae</taxon>
        <taxon>Methanosphaerula</taxon>
    </lineage>
</organism>
<dbReference type="HOGENOM" id="CLU_086260_0_0_2"/>
<evidence type="ECO:0000256" key="1">
    <source>
        <dbReference type="SAM" id="Phobius"/>
    </source>
</evidence>
<accession>B8GGP4</accession>
<dbReference type="AlphaFoldDB" id="B8GGP4"/>
<dbReference type="GeneID" id="7272440"/>
<dbReference type="EMBL" id="CP001338">
    <property type="protein sequence ID" value="ACL16299.1"/>
    <property type="molecule type" value="Genomic_DNA"/>
</dbReference>
<dbReference type="Proteomes" id="UP000002457">
    <property type="component" value="Chromosome"/>
</dbReference>
<dbReference type="Pfam" id="PF01889">
    <property type="entry name" value="DUF63"/>
    <property type="match status" value="1"/>
</dbReference>
<feature type="transmembrane region" description="Helical" evidence="1">
    <location>
        <begin position="253"/>
        <end position="271"/>
    </location>
</feature>
<feature type="transmembrane region" description="Helical" evidence="1">
    <location>
        <begin position="213"/>
        <end position="241"/>
    </location>
</feature>
<dbReference type="KEGG" id="mpl:Mpal_0947"/>
<protein>
    <recommendedName>
        <fullName evidence="4">DUF63 family protein</fullName>
    </recommendedName>
</protein>
<dbReference type="eggNOG" id="arCOG02177">
    <property type="taxonomic scope" value="Archaea"/>
</dbReference>
<evidence type="ECO:0000313" key="3">
    <source>
        <dbReference type="Proteomes" id="UP000002457"/>
    </source>
</evidence>
<dbReference type="OrthoDB" id="84937at2157"/>
<sequence length="281" mass="31757">MIREFIYKYYIDPIRYGGAYTIVDTLTYALILIVSLYLIYQWLNRTKISIDRSFIYSLLPFVVLGSLLRVIQDTGMITSDLQFLLVTPLIFFTIFFFTIACLFVSRLAEHYGLLKDYHRGFAGLGIIACLISGAVLCWYGLTVTRIDFGVLLTILLMAATTTTLVWAFLRYVLKWEFASDPIYVLLLLGHLLDASSTSYGISLHPLHYVEQHVVGSSLIAATGTGFVMFPLKLAVLIPGIYILELYRKEGASAFWHLVVFAMIVVGLAPGLRDMIRMVLYV</sequence>
<proteinExistence type="predicted"/>
<evidence type="ECO:0008006" key="4">
    <source>
        <dbReference type="Google" id="ProtNLM"/>
    </source>
</evidence>
<keyword evidence="1" id="KW-1133">Transmembrane helix</keyword>
<dbReference type="RefSeq" id="WP_012617618.1">
    <property type="nucleotide sequence ID" value="NC_011832.1"/>
</dbReference>
<keyword evidence="1" id="KW-0472">Membrane</keyword>
<feature type="transmembrane region" description="Helical" evidence="1">
    <location>
        <begin position="54"/>
        <end position="71"/>
    </location>
</feature>
<reference evidence="2 3" key="1">
    <citation type="journal article" date="2015" name="Genome Announc.">
        <title>Complete Genome Sequence of Methanosphaerula palustris E1-9CT, a Hydrogenotrophic Methanogen Isolated from a Minerotrophic Fen Peatland.</title>
        <authorList>
            <person name="Cadillo-Quiroz H."/>
            <person name="Browne P."/>
            <person name="Kyrpides N."/>
            <person name="Woyke T."/>
            <person name="Goodwin L."/>
            <person name="Detter C."/>
            <person name="Yavitt J.B."/>
            <person name="Zinder S.H."/>
        </authorList>
    </citation>
    <scope>NUCLEOTIDE SEQUENCE [LARGE SCALE GENOMIC DNA]</scope>
    <source>
        <strain evidence="3">ATCC BAA-1556 / DSM 19958 / E1-9c</strain>
    </source>
</reference>
<gene>
    <name evidence="2" type="ordered locus">Mpal_0947</name>
</gene>
<evidence type="ECO:0000313" key="2">
    <source>
        <dbReference type="EMBL" id="ACL16299.1"/>
    </source>
</evidence>
<dbReference type="PANTHER" id="PTHR40700:SF1">
    <property type="entry name" value="DUF63 DOMAIN-CONTAINING PROTEIN"/>
    <property type="match status" value="1"/>
</dbReference>
<dbReference type="PANTHER" id="PTHR40700">
    <property type="entry name" value="HYPOTHETICAL MEMBRANE PROTEIN, CONSERVED, DUF63 FAMILY"/>
    <property type="match status" value="1"/>
</dbReference>
<keyword evidence="1" id="KW-0812">Transmembrane</keyword>
<feature type="transmembrane region" description="Helical" evidence="1">
    <location>
        <begin position="120"/>
        <end position="141"/>
    </location>
</feature>
<feature type="transmembrane region" description="Helical" evidence="1">
    <location>
        <begin position="148"/>
        <end position="169"/>
    </location>
</feature>
<feature type="transmembrane region" description="Helical" evidence="1">
    <location>
        <begin position="83"/>
        <end position="108"/>
    </location>
</feature>